<evidence type="ECO:0000313" key="2">
    <source>
        <dbReference type="EMBL" id="CUI16908.1"/>
    </source>
</evidence>
<proteinExistence type="predicted"/>
<keyword evidence="1" id="KW-0472">Membrane</keyword>
<keyword evidence="3" id="KW-1185">Reference proteome</keyword>
<keyword evidence="1" id="KW-1133">Transmembrane helix</keyword>
<dbReference type="STRING" id="389348.PNK_1291"/>
<feature type="transmembrane region" description="Helical" evidence="1">
    <location>
        <begin position="106"/>
        <end position="127"/>
    </location>
</feature>
<reference evidence="3" key="1">
    <citation type="submission" date="2015-09" db="EMBL/GenBank/DDBJ databases">
        <authorList>
            <person name="Bertelli C."/>
        </authorList>
    </citation>
    <scope>NUCLEOTIDE SEQUENCE [LARGE SCALE GENOMIC DNA]</scope>
    <source>
        <strain evidence="3">KNic</strain>
    </source>
</reference>
<protein>
    <submittedName>
        <fullName evidence="2">Conserved putative membrane protein</fullName>
    </submittedName>
</protein>
<gene>
    <name evidence="2" type="ORF">PNK_1291</name>
</gene>
<evidence type="ECO:0000256" key="1">
    <source>
        <dbReference type="SAM" id="Phobius"/>
    </source>
</evidence>
<dbReference type="KEGG" id="pnl:PNK_1291"/>
<dbReference type="InParanoid" id="A0A0U5CQ20"/>
<sequence>MDTSLLLARIFGVSLIVVYGSVLFNQKFFKLAWKSLLQQPILLFITGFLSLILGLIVTQIHNIWTADWRGVITCLGWFLLISGMVRILFPAVVLQIQSQLLNSSRSWINAIAGLLFLVGLYLTYVGFISH</sequence>
<organism evidence="2 3">
    <name type="scientific">Candidatus Protochlamydia naegleriophila</name>
    <dbReference type="NCBI Taxonomy" id="389348"/>
    <lineage>
        <taxon>Bacteria</taxon>
        <taxon>Pseudomonadati</taxon>
        <taxon>Chlamydiota</taxon>
        <taxon>Chlamydiia</taxon>
        <taxon>Parachlamydiales</taxon>
        <taxon>Parachlamydiaceae</taxon>
        <taxon>Candidatus Protochlamydia</taxon>
    </lineage>
</organism>
<dbReference type="PATRIC" id="fig|389348.3.peg.1444"/>
<accession>A0A0U5CQ20</accession>
<evidence type="ECO:0000313" key="3">
    <source>
        <dbReference type="Proteomes" id="UP000069902"/>
    </source>
</evidence>
<name>A0A0U5CQ20_9BACT</name>
<feature type="transmembrane region" description="Helical" evidence="1">
    <location>
        <begin position="41"/>
        <end position="64"/>
    </location>
</feature>
<dbReference type="EMBL" id="LN879502">
    <property type="protein sequence ID" value="CUI16908.1"/>
    <property type="molecule type" value="Genomic_DNA"/>
</dbReference>
<feature type="transmembrane region" description="Helical" evidence="1">
    <location>
        <begin position="70"/>
        <end position="94"/>
    </location>
</feature>
<keyword evidence="1" id="KW-0812">Transmembrane</keyword>
<feature type="transmembrane region" description="Helical" evidence="1">
    <location>
        <begin position="6"/>
        <end position="29"/>
    </location>
</feature>
<dbReference type="AlphaFoldDB" id="A0A0U5CQ20"/>
<dbReference type="RefSeq" id="WP_059061051.1">
    <property type="nucleotide sequence ID" value="NZ_LN879502.1"/>
</dbReference>
<dbReference type="Proteomes" id="UP000069902">
    <property type="component" value="Chromosome cPNK"/>
</dbReference>